<name>A0A8J5LG89_ZINOF</name>
<dbReference type="GO" id="GO:0007032">
    <property type="term" value="P:endosome organization"/>
    <property type="evidence" value="ECO:0007669"/>
    <property type="project" value="TreeGrafter"/>
</dbReference>
<dbReference type="GO" id="GO:0051125">
    <property type="term" value="P:regulation of actin nucleation"/>
    <property type="evidence" value="ECO:0007669"/>
    <property type="project" value="TreeGrafter"/>
</dbReference>
<evidence type="ECO:0000313" key="2">
    <source>
        <dbReference type="EMBL" id="KAG6511618.1"/>
    </source>
</evidence>
<dbReference type="PANTHER" id="PTHR15691:SF6">
    <property type="entry name" value="WASH COMPLEX SUBUNIT 5"/>
    <property type="match status" value="1"/>
</dbReference>
<proteinExistence type="inferred from homology"/>
<evidence type="ECO:0000256" key="1">
    <source>
        <dbReference type="ARBA" id="ARBA00006224"/>
    </source>
</evidence>
<evidence type="ECO:0000313" key="3">
    <source>
        <dbReference type="Proteomes" id="UP000734854"/>
    </source>
</evidence>
<dbReference type="EMBL" id="JACMSC010000008">
    <property type="protein sequence ID" value="KAG6511618.1"/>
    <property type="molecule type" value="Genomic_DNA"/>
</dbReference>
<sequence>MIKVGSIYSAVEGLNASIYVNRDKTIEALFSKQENTDQKMEDNPFVGLLQALNRMQKFCGILSPLQTNYILKEPPTLVARTASILSISQVIGLGTFLKQFHPSHATQYIQYMGQYVRITAELAYGVYDPQILLDDPASEVLKSAFWLMYFCRFMGVPKSLVDSCLPPSLVAMLQM</sequence>
<gene>
    <name evidence="2" type="ORF">ZIOFF_029693</name>
</gene>
<comment type="similarity">
    <text evidence="1">Belongs to the strumpellin family.</text>
</comment>
<accession>A0A8J5LG89</accession>
<dbReference type="GO" id="GO:0140285">
    <property type="term" value="P:endosome fission"/>
    <property type="evidence" value="ECO:0007669"/>
    <property type="project" value="TreeGrafter"/>
</dbReference>
<dbReference type="InterPro" id="IPR019393">
    <property type="entry name" value="WASH_strumpellin"/>
</dbReference>
<dbReference type="GO" id="GO:0005768">
    <property type="term" value="C:endosome"/>
    <property type="evidence" value="ECO:0007669"/>
    <property type="project" value="TreeGrafter"/>
</dbReference>
<reference evidence="2 3" key="1">
    <citation type="submission" date="2020-08" db="EMBL/GenBank/DDBJ databases">
        <title>Plant Genome Project.</title>
        <authorList>
            <person name="Zhang R.-G."/>
        </authorList>
    </citation>
    <scope>NUCLEOTIDE SEQUENCE [LARGE SCALE GENOMIC DNA]</scope>
    <source>
        <tissue evidence="2">Rhizome</tissue>
    </source>
</reference>
<protein>
    <submittedName>
        <fullName evidence="2">Uncharacterized protein</fullName>
    </submittedName>
</protein>
<dbReference type="GO" id="GO:0030041">
    <property type="term" value="P:actin filament polymerization"/>
    <property type="evidence" value="ECO:0007669"/>
    <property type="project" value="TreeGrafter"/>
</dbReference>
<dbReference type="GO" id="GO:0071203">
    <property type="term" value="C:WASH complex"/>
    <property type="evidence" value="ECO:0007669"/>
    <property type="project" value="InterPro"/>
</dbReference>
<keyword evidence="3" id="KW-1185">Reference proteome</keyword>
<dbReference type="Proteomes" id="UP000734854">
    <property type="component" value="Unassembled WGS sequence"/>
</dbReference>
<comment type="caution">
    <text evidence="2">The sequence shown here is derived from an EMBL/GenBank/DDBJ whole genome shotgun (WGS) entry which is preliminary data.</text>
</comment>
<dbReference type="AlphaFoldDB" id="A0A8J5LG89"/>
<dbReference type="PANTHER" id="PTHR15691">
    <property type="entry name" value="WASH COMPLEX SUBUNIT 5"/>
    <property type="match status" value="1"/>
</dbReference>
<organism evidence="2 3">
    <name type="scientific">Zingiber officinale</name>
    <name type="common">Ginger</name>
    <name type="synonym">Amomum zingiber</name>
    <dbReference type="NCBI Taxonomy" id="94328"/>
    <lineage>
        <taxon>Eukaryota</taxon>
        <taxon>Viridiplantae</taxon>
        <taxon>Streptophyta</taxon>
        <taxon>Embryophyta</taxon>
        <taxon>Tracheophyta</taxon>
        <taxon>Spermatophyta</taxon>
        <taxon>Magnoliopsida</taxon>
        <taxon>Liliopsida</taxon>
        <taxon>Zingiberales</taxon>
        <taxon>Zingiberaceae</taxon>
        <taxon>Zingiber</taxon>
    </lineage>
</organism>